<keyword evidence="1" id="KW-0472">Membrane</keyword>
<organism evidence="2 3">
    <name type="scientific">Clunio marinus</name>
    <dbReference type="NCBI Taxonomy" id="568069"/>
    <lineage>
        <taxon>Eukaryota</taxon>
        <taxon>Metazoa</taxon>
        <taxon>Ecdysozoa</taxon>
        <taxon>Arthropoda</taxon>
        <taxon>Hexapoda</taxon>
        <taxon>Insecta</taxon>
        <taxon>Pterygota</taxon>
        <taxon>Neoptera</taxon>
        <taxon>Endopterygota</taxon>
        <taxon>Diptera</taxon>
        <taxon>Nematocera</taxon>
        <taxon>Chironomoidea</taxon>
        <taxon>Chironomidae</taxon>
        <taxon>Clunio</taxon>
    </lineage>
</organism>
<dbReference type="Proteomes" id="UP000183832">
    <property type="component" value="Unassembled WGS sequence"/>
</dbReference>
<name>A0A1J1I8D6_9DIPT</name>
<evidence type="ECO:0000256" key="1">
    <source>
        <dbReference type="SAM" id="Phobius"/>
    </source>
</evidence>
<evidence type="ECO:0000313" key="3">
    <source>
        <dbReference type="Proteomes" id="UP000183832"/>
    </source>
</evidence>
<proteinExistence type="predicted"/>
<keyword evidence="1" id="KW-0812">Transmembrane</keyword>
<keyword evidence="3" id="KW-1185">Reference proteome</keyword>
<sequence length="75" mass="9065">MYLRMDHKAHIMTYCRHICWQQQLIVFLLKRHDDGVRTMQFLYVTTKCSLIRDQHESLSILIIIAICFHQMIITT</sequence>
<protein>
    <submittedName>
        <fullName evidence="2">CLUMA_CG010294, isoform A</fullName>
    </submittedName>
</protein>
<feature type="transmembrane region" description="Helical" evidence="1">
    <location>
        <begin position="57"/>
        <end position="73"/>
    </location>
</feature>
<dbReference type="AlphaFoldDB" id="A0A1J1I8D6"/>
<dbReference type="EMBL" id="CVRI01000044">
    <property type="protein sequence ID" value="CRK96549.1"/>
    <property type="molecule type" value="Genomic_DNA"/>
</dbReference>
<reference evidence="2 3" key="1">
    <citation type="submission" date="2015-04" db="EMBL/GenBank/DDBJ databases">
        <authorList>
            <person name="Syromyatnikov M.Y."/>
            <person name="Popov V.N."/>
        </authorList>
    </citation>
    <scope>NUCLEOTIDE SEQUENCE [LARGE SCALE GENOMIC DNA]</scope>
</reference>
<evidence type="ECO:0000313" key="2">
    <source>
        <dbReference type="EMBL" id="CRK96549.1"/>
    </source>
</evidence>
<gene>
    <name evidence="2" type="ORF">CLUMA_CG010294</name>
</gene>
<accession>A0A1J1I8D6</accession>
<keyword evidence="1" id="KW-1133">Transmembrane helix</keyword>